<accession>A0ABP7DPU6</accession>
<dbReference type="Proteomes" id="UP001500051">
    <property type="component" value="Unassembled WGS sequence"/>
</dbReference>
<evidence type="ECO:0000259" key="2">
    <source>
        <dbReference type="Pfam" id="PF01494"/>
    </source>
</evidence>
<dbReference type="Gene3D" id="3.30.9.100">
    <property type="match status" value="1"/>
</dbReference>
<dbReference type="SUPFAM" id="SSF51905">
    <property type="entry name" value="FAD/NAD(P)-binding domain"/>
    <property type="match status" value="1"/>
</dbReference>
<evidence type="ECO:0000313" key="3">
    <source>
        <dbReference type="EMBL" id="GAA3706298.1"/>
    </source>
</evidence>
<dbReference type="InterPro" id="IPR050816">
    <property type="entry name" value="Flavin-dep_Halogenase_NPB"/>
</dbReference>
<proteinExistence type="inferred from homology"/>
<keyword evidence="4" id="KW-1185">Reference proteome</keyword>
<protein>
    <submittedName>
        <fullName evidence="3">Tryptophan 7-halogenase</fullName>
    </submittedName>
</protein>
<gene>
    <name evidence="3" type="ORF">GCM10022204_25050</name>
</gene>
<evidence type="ECO:0000313" key="4">
    <source>
        <dbReference type="Proteomes" id="UP001500051"/>
    </source>
</evidence>
<dbReference type="Gene3D" id="3.50.50.60">
    <property type="entry name" value="FAD/NAD(P)-binding domain"/>
    <property type="match status" value="1"/>
</dbReference>
<organism evidence="3 4">
    <name type="scientific">Microlunatus aurantiacus</name>
    <dbReference type="NCBI Taxonomy" id="446786"/>
    <lineage>
        <taxon>Bacteria</taxon>
        <taxon>Bacillati</taxon>
        <taxon>Actinomycetota</taxon>
        <taxon>Actinomycetes</taxon>
        <taxon>Propionibacteriales</taxon>
        <taxon>Propionibacteriaceae</taxon>
        <taxon>Microlunatus</taxon>
    </lineage>
</organism>
<reference evidence="4" key="1">
    <citation type="journal article" date="2019" name="Int. J. Syst. Evol. Microbiol.">
        <title>The Global Catalogue of Microorganisms (GCM) 10K type strain sequencing project: providing services to taxonomists for standard genome sequencing and annotation.</title>
        <authorList>
            <consortium name="The Broad Institute Genomics Platform"/>
            <consortium name="The Broad Institute Genome Sequencing Center for Infectious Disease"/>
            <person name="Wu L."/>
            <person name="Ma J."/>
        </authorList>
    </citation>
    <scope>NUCLEOTIDE SEQUENCE [LARGE SCALE GENOMIC DNA]</scope>
    <source>
        <strain evidence="4">JCM 16548</strain>
    </source>
</reference>
<name>A0ABP7DPU6_9ACTN</name>
<dbReference type="PANTHER" id="PTHR43747:SF1">
    <property type="entry name" value="SLR1998 PROTEIN"/>
    <property type="match status" value="1"/>
</dbReference>
<evidence type="ECO:0000256" key="1">
    <source>
        <dbReference type="ARBA" id="ARBA00038396"/>
    </source>
</evidence>
<feature type="domain" description="FAD-binding" evidence="2">
    <location>
        <begin position="5"/>
        <end position="318"/>
    </location>
</feature>
<sequence length="370" mass="39489">MVDACDVLVIGGGPAGLATAIGLRARTDLTVVVAEDRTSPTERFGETLTPGALAALDRLGLADAFRADGHLSCPGGISVWGGPRPGHSDHLLDPRGPAWHLDRRRFETRLRARAAQVGVDVRTGTRVVTTGQESGRTTVGLRGPAGRSTTLRPTWVVDASGGGSWFARRQGAVRHTRDRLVAVLRLADLEAGTFTAQTAVEATPTGWWYGSKLPGSRIVTALVADRGAAADLLRGGGRRWHEELAATTLLGPLLARVRLRGEPLRCRPVTVSRLDRVTGSGWLAVGDAASERDPITGCGIHDALLDAADAAWTIAAATGAGGQPPWRYEDRVEARFENHRQTRDALYAAERRWPAEAFWAARVPRPVAAT</sequence>
<dbReference type="EMBL" id="BAAAYX010000009">
    <property type="protein sequence ID" value="GAA3706298.1"/>
    <property type="molecule type" value="Genomic_DNA"/>
</dbReference>
<dbReference type="RefSeq" id="WP_344812698.1">
    <property type="nucleotide sequence ID" value="NZ_BAAAYX010000009.1"/>
</dbReference>
<dbReference type="InterPro" id="IPR036188">
    <property type="entry name" value="FAD/NAD-bd_sf"/>
</dbReference>
<dbReference type="PANTHER" id="PTHR43747">
    <property type="entry name" value="FAD-BINDING PROTEIN"/>
    <property type="match status" value="1"/>
</dbReference>
<comment type="similarity">
    <text evidence="1">Belongs to the flavin-dependent halogenase family. Bacterial tryptophan halogenase subfamily.</text>
</comment>
<dbReference type="Pfam" id="PF01494">
    <property type="entry name" value="FAD_binding_3"/>
    <property type="match status" value="1"/>
</dbReference>
<comment type="caution">
    <text evidence="3">The sequence shown here is derived from an EMBL/GenBank/DDBJ whole genome shotgun (WGS) entry which is preliminary data.</text>
</comment>
<dbReference type="InterPro" id="IPR002938">
    <property type="entry name" value="FAD-bd"/>
</dbReference>
<dbReference type="PRINTS" id="PR00420">
    <property type="entry name" value="RNGMNOXGNASE"/>
</dbReference>